<dbReference type="Proteomes" id="UP000192906">
    <property type="component" value="Unassembled WGS sequence"/>
</dbReference>
<dbReference type="PANTHER" id="PTHR32322:SF18">
    <property type="entry name" value="S-ADENOSYLMETHIONINE_S-ADENOSYLHOMOCYSTEINE TRANSPORTER"/>
    <property type="match status" value="1"/>
</dbReference>
<gene>
    <name evidence="8" type="ORF">SAMN06295933_1636</name>
</gene>
<feature type="transmembrane region" description="Helical" evidence="6">
    <location>
        <begin position="274"/>
        <end position="291"/>
    </location>
</feature>
<dbReference type="OrthoDB" id="5186724at2"/>
<sequence>MSSSRIVYLKLIGSVVFWGGTWIAGKILAGDMSPYSAAFLRFLFATFFMFLLICRSTGKPPKCQKEDILPLMLMAVTGVFLYNIMFFTGLQTISAGRASLIIAAVPTVIAIGSAVIFKEKFTLSKAAGFLLALVGVTTVIGNGNPITLLTQGVSFGDLCILGCVLSWTAYSLAGKPVMKKVSPFNAVFWSCLFGTVMLAVPAFSNNLIAEVQKITLLDFGCVIFLAFLGTTLGFSWYCDAIGKIGPSKAGIFINLVPITAILLGVILLGESVGLPLIIGGILTIGGVWLTNRS</sequence>
<evidence type="ECO:0000256" key="2">
    <source>
        <dbReference type="ARBA" id="ARBA00022475"/>
    </source>
</evidence>
<feature type="domain" description="EamA" evidence="7">
    <location>
        <begin position="155"/>
        <end position="291"/>
    </location>
</feature>
<evidence type="ECO:0000256" key="4">
    <source>
        <dbReference type="ARBA" id="ARBA00022989"/>
    </source>
</evidence>
<evidence type="ECO:0000256" key="6">
    <source>
        <dbReference type="SAM" id="Phobius"/>
    </source>
</evidence>
<proteinExistence type="predicted"/>
<dbReference type="InterPro" id="IPR050638">
    <property type="entry name" value="AA-Vitamin_Transporters"/>
</dbReference>
<feature type="transmembrane region" description="Helical" evidence="6">
    <location>
        <begin position="7"/>
        <end position="29"/>
    </location>
</feature>
<feature type="transmembrane region" description="Helical" evidence="6">
    <location>
        <begin position="155"/>
        <end position="174"/>
    </location>
</feature>
<feature type="transmembrane region" description="Helical" evidence="6">
    <location>
        <begin position="216"/>
        <end position="237"/>
    </location>
</feature>
<keyword evidence="9" id="KW-1185">Reference proteome</keyword>
<evidence type="ECO:0000256" key="1">
    <source>
        <dbReference type="ARBA" id="ARBA00004651"/>
    </source>
</evidence>
<feature type="transmembrane region" description="Helical" evidence="6">
    <location>
        <begin position="98"/>
        <end position="117"/>
    </location>
</feature>
<dbReference type="InterPro" id="IPR037185">
    <property type="entry name" value="EmrE-like"/>
</dbReference>
<feature type="transmembrane region" description="Helical" evidence="6">
    <location>
        <begin position="35"/>
        <end position="56"/>
    </location>
</feature>
<keyword evidence="3 6" id="KW-0812">Transmembrane</keyword>
<evidence type="ECO:0000256" key="3">
    <source>
        <dbReference type="ARBA" id="ARBA00022692"/>
    </source>
</evidence>
<evidence type="ECO:0000313" key="9">
    <source>
        <dbReference type="Proteomes" id="UP000192906"/>
    </source>
</evidence>
<dbReference type="AlphaFoldDB" id="A0A1X7D4X2"/>
<feature type="transmembrane region" description="Helical" evidence="6">
    <location>
        <begin position="68"/>
        <end position="86"/>
    </location>
</feature>
<feature type="transmembrane region" description="Helical" evidence="6">
    <location>
        <begin position="186"/>
        <end position="204"/>
    </location>
</feature>
<evidence type="ECO:0000313" key="8">
    <source>
        <dbReference type="EMBL" id="SMF08572.1"/>
    </source>
</evidence>
<organism evidence="8 9">
    <name type="scientific">Desulfovibrio gilichinskyi</name>
    <dbReference type="NCBI Taxonomy" id="1519643"/>
    <lineage>
        <taxon>Bacteria</taxon>
        <taxon>Pseudomonadati</taxon>
        <taxon>Thermodesulfobacteriota</taxon>
        <taxon>Desulfovibrionia</taxon>
        <taxon>Desulfovibrionales</taxon>
        <taxon>Desulfovibrionaceae</taxon>
        <taxon>Desulfovibrio</taxon>
    </lineage>
</organism>
<comment type="subcellular location">
    <subcellularLocation>
        <location evidence="1">Cell membrane</location>
        <topology evidence="1">Multi-pass membrane protein</topology>
    </subcellularLocation>
</comment>
<accession>A0A1X7D4X2</accession>
<dbReference type="InterPro" id="IPR000620">
    <property type="entry name" value="EamA_dom"/>
</dbReference>
<name>A0A1X7D4X2_9BACT</name>
<feature type="transmembrane region" description="Helical" evidence="6">
    <location>
        <begin position="249"/>
        <end position="268"/>
    </location>
</feature>
<protein>
    <submittedName>
        <fullName evidence="8">Permease of the drug/metabolite transporter (DMT) superfamily</fullName>
    </submittedName>
</protein>
<keyword evidence="2" id="KW-1003">Cell membrane</keyword>
<dbReference type="STRING" id="1519643.SAMN06295933_1636"/>
<dbReference type="GO" id="GO:0005886">
    <property type="term" value="C:plasma membrane"/>
    <property type="evidence" value="ECO:0007669"/>
    <property type="project" value="UniProtKB-SubCell"/>
</dbReference>
<dbReference type="PANTHER" id="PTHR32322">
    <property type="entry name" value="INNER MEMBRANE TRANSPORTER"/>
    <property type="match status" value="1"/>
</dbReference>
<evidence type="ECO:0000259" key="7">
    <source>
        <dbReference type="Pfam" id="PF00892"/>
    </source>
</evidence>
<feature type="transmembrane region" description="Helical" evidence="6">
    <location>
        <begin position="129"/>
        <end position="149"/>
    </location>
</feature>
<keyword evidence="5 6" id="KW-0472">Membrane</keyword>
<reference evidence="9" key="1">
    <citation type="submission" date="2017-04" db="EMBL/GenBank/DDBJ databases">
        <authorList>
            <person name="Varghese N."/>
            <person name="Submissions S."/>
        </authorList>
    </citation>
    <scope>NUCLEOTIDE SEQUENCE [LARGE SCALE GENOMIC DNA]</scope>
    <source>
        <strain evidence="9">K3S</strain>
    </source>
</reference>
<evidence type="ECO:0000256" key="5">
    <source>
        <dbReference type="ARBA" id="ARBA00023136"/>
    </source>
</evidence>
<dbReference type="Pfam" id="PF00892">
    <property type="entry name" value="EamA"/>
    <property type="match status" value="2"/>
</dbReference>
<dbReference type="RefSeq" id="WP_085100950.1">
    <property type="nucleotide sequence ID" value="NZ_FWZU01000002.1"/>
</dbReference>
<feature type="domain" description="EamA" evidence="7">
    <location>
        <begin position="7"/>
        <end position="139"/>
    </location>
</feature>
<keyword evidence="4 6" id="KW-1133">Transmembrane helix</keyword>
<dbReference type="EMBL" id="FWZU01000002">
    <property type="protein sequence ID" value="SMF08572.1"/>
    <property type="molecule type" value="Genomic_DNA"/>
</dbReference>
<dbReference type="SUPFAM" id="SSF103481">
    <property type="entry name" value="Multidrug resistance efflux transporter EmrE"/>
    <property type="match status" value="2"/>
</dbReference>